<sequence length="835" mass="95382">MKTSYLTRRVIRAIINNRPYTTAGCKHFSPRAHRSPLVPLQPCRQQTRSIFGLNLGSSSKGFQDAKPTAENIERALGNLVDVVRARRSHLRFPPDDQTVESLRFLFASRLENPRLLTSNEVHIITEAFDHLHERGRILSDESYNTLQEEDLNNILLALATSTGKDRFRSDARSLATSIFNLLRSRVDDVQALSLSSSPNHHPAHGSLLVTYITVLSKTGSAQEALQLLRKSTEASDSLSLPMWTAVLRGLAAEGRMDEFWDVIQEVQDLVGPLDAISHEVLVTFFAQHDQISTLKRVFELPLQEGQVPTTSSIVKAVDCCIKNDETKWAAPLVKSLYERTDVRDIAGTLLLWYAVHDPNYGHIRRRLEEMIDSDVPDALTINTLNRIIEYAYSQHNPGKAEEYMNLAKHLGLTLDARTRSLELDYALHQGDRSGAAKAFESLCREDIPLDRCDVPVLNRYIADLCFSADHEYNHLIKVVDHVIETNADLTAEAIAGLCHVFIRKGELEEVANLLRHRVDSLPSDDRARIAAVFRTYIVESDVKAQDAFNAYELFRHAFPETRVADRLPLMQSFFDRSRPDLACLVFGHMRQRHERDVRPTAEAYAQCFAGIANCKDIDGLQMVYNMLKLDLEVDQTTRIHNSLMAAYVECQQPFVAIIDHFWKIMESKEGPTLSSFQLALRACEKWIPQGGHEARQIMALMQSFNLRITKEVYDLYIGALAGQSEFENVVDLIDHMLQDIGEHPDAFTIGTFYNAIPWQYRKDEVAKWAKEAYPEEWAELESWGDEIDEEWEIRYFKMNRNRDIDMNDELLFDKGEYTPYIAKEWQEALERPKDG</sequence>
<dbReference type="STRING" id="212818.A0A0D1ZZ23"/>
<dbReference type="RefSeq" id="XP_016223657.1">
    <property type="nucleotide sequence ID" value="XM_016371364.1"/>
</dbReference>
<dbReference type="AlphaFoldDB" id="A0A0D1ZZ23"/>
<dbReference type="PANTHER" id="PTHR47939:SF5">
    <property type="entry name" value="PENTACOTRIPEPTIDE-REPEAT REGION OF PRORP DOMAIN-CONTAINING PROTEIN"/>
    <property type="match status" value="1"/>
</dbReference>
<dbReference type="OMA" id="CLVFGHM"/>
<dbReference type="PANTHER" id="PTHR47939">
    <property type="entry name" value="MEMBRANE-ASSOCIATED SALT-INDUCIBLE PROTEIN-LIKE"/>
    <property type="match status" value="1"/>
</dbReference>
<organism evidence="1 2">
    <name type="scientific">Exophiala mesophila</name>
    <name type="common">Black yeast-like fungus</name>
    <dbReference type="NCBI Taxonomy" id="212818"/>
    <lineage>
        <taxon>Eukaryota</taxon>
        <taxon>Fungi</taxon>
        <taxon>Dikarya</taxon>
        <taxon>Ascomycota</taxon>
        <taxon>Pezizomycotina</taxon>
        <taxon>Eurotiomycetes</taxon>
        <taxon>Chaetothyriomycetidae</taxon>
        <taxon>Chaetothyriales</taxon>
        <taxon>Herpotrichiellaceae</taxon>
        <taxon>Exophiala</taxon>
    </lineage>
</organism>
<dbReference type="VEuPathDB" id="FungiDB:PV10_06550"/>
<dbReference type="Gene3D" id="1.25.40.10">
    <property type="entry name" value="Tetratricopeptide repeat domain"/>
    <property type="match status" value="2"/>
</dbReference>
<accession>A0A0D1ZZ23</accession>
<keyword evidence="2" id="KW-1185">Reference proteome</keyword>
<dbReference type="HOGENOM" id="CLU_019319_0_0_1"/>
<name>A0A0D1ZZ23_EXOME</name>
<reference evidence="1 2" key="1">
    <citation type="submission" date="2015-01" db="EMBL/GenBank/DDBJ databases">
        <title>The Genome Sequence of Exophiala mesophila CBS40295.</title>
        <authorList>
            <consortium name="The Broad Institute Genomics Platform"/>
            <person name="Cuomo C."/>
            <person name="de Hoog S."/>
            <person name="Gorbushina A."/>
            <person name="Stielow B."/>
            <person name="Teixiera M."/>
            <person name="Abouelleil A."/>
            <person name="Chapman S.B."/>
            <person name="Priest M."/>
            <person name="Young S.K."/>
            <person name="Wortman J."/>
            <person name="Nusbaum C."/>
            <person name="Birren B."/>
        </authorList>
    </citation>
    <scope>NUCLEOTIDE SEQUENCE [LARGE SCALE GENOMIC DNA]</scope>
    <source>
        <strain evidence="1 2">CBS 40295</strain>
    </source>
</reference>
<dbReference type="Proteomes" id="UP000054302">
    <property type="component" value="Unassembled WGS sequence"/>
</dbReference>
<evidence type="ECO:0000313" key="1">
    <source>
        <dbReference type="EMBL" id="KIV92083.1"/>
    </source>
</evidence>
<gene>
    <name evidence="1" type="ORF">PV10_06550</name>
</gene>
<proteinExistence type="predicted"/>
<evidence type="ECO:0000313" key="2">
    <source>
        <dbReference type="Proteomes" id="UP000054302"/>
    </source>
</evidence>
<protein>
    <recommendedName>
        <fullName evidence="3">Pentacotripeptide-repeat region of PRORP domain-containing protein</fullName>
    </recommendedName>
</protein>
<dbReference type="OrthoDB" id="185373at2759"/>
<evidence type="ECO:0008006" key="3">
    <source>
        <dbReference type="Google" id="ProtNLM"/>
    </source>
</evidence>
<dbReference type="InterPro" id="IPR011990">
    <property type="entry name" value="TPR-like_helical_dom_sf"/>
</dbReference>
<dbReference type="InterPro" id="IPR050667">
    <property type="entry name" value="PPR-containing_protein"/>
</dbReference>
<dbReference type="GeneID" id="27324395"/>
<dbReference type="EMBL" id="KN847523">
    <property type="protein sequence ID" value="KIV92083.1"/>
    <property type="molecule type" value="Genomic_DNA"/>
</dbReference>